<feature type="compositionally biased region" description="Low complexity" evidence="1">
    <location>
        <begin position="174"/>
        <end position="183"/>
    </location>
</feature>
<name>A0A0B7K8P3_BIOOC</name>
<feature type="region of interest" description="Disordered" evidence="1">
    <location>
        <begin position="391"/>
        <end position="535"/>
    </location>
</feature>
<gene>
    <name evidence="3" type="ORF">BN869_000009587_1</name>
</gene>
<feature type="compositionally biased region" description="Low complexity" evidence="1">
    <location>
        <begin position="149"/>
        <end position="164"/>
    </location>
</feature>
<dbReference type="EMBL" id="CDPU01000036">
    <property type="protein sequence ID" value="CEO53529.1"/>
    <property type="molecule type" value="Genomic_DNA"/>
</dbReference>
<feature type="region of interest" description="Disordered" evidence="1">
    <location>
        <begin position="1"/>
        <end position="265"/>
    </location>
</feature>
<proteinExistence type="predicted"/>
<evidence type="ECO:0000313" key="3">
    <source>
        <dbReference type="EMBL" id="CEO53529.1"/>
    </source>
</evidence>
<feature type="compositionally biased region" description="Basic and acidic residues" evidence="1">
    <location>
        <begin position="708"/>
        <end position="729"/>
    </location>
</feature>
<feature type="domain" description="DUF8032" evidence="2">
    <location>
        <begin position="281"/>
        <end position="375"/>
    </location>
</feature>
<feature type="region of interest" description="Disordered" evidence="1">
    <location>
        <begin position="695"/>
        <end position="729"/>
    </location>
</feature>
<feature type="compositionally biased region" description="Polar residues" evidence="1">
    <location>
        <begin position="201"/>
        <end position="215"/>
    </location>
</feature>
<accession>A0A0B7K8P3</accession>
<feature type="compositionally biased region" description="Polar residues" evidence="1">
    <location>
        <begin position="118"/>
        <end position="133"/>
    </location>
</feature>
<dbReference type="InterPro" id="IPR058345">
    <property type="entry name" value="DUF8032"/>
</dbReference>
<feature type="compositionally biased region" description="Polar residues" evidence="1">
    <location>
        <begin position="63"/>
        <end position="89"/>
    </location>
</feature>
<feature type="compositionally biased region" description="Low complexity" evidence="1">
    <location>
        <begin position="12"/>
        <end position="55"/>
    </location>
</feature>
<dbReference type="Pfam" id="PF26087">
    <property type="entry name" value="DUF8032"/>
    <property type="match status" value="2"/>
</dbReference>
<sequence>MGVFSMQHPAHHQQQGPQPAQLQHSRPSSVVHQQHHQQQAQPPPQQHQSAYSSSHTLAHQYPPNGQNSGGQDNLPSYYNHPNSYNTASANGGYPSADTNEMMAAAQMPRPPYPPMSYHTPQSNSPASVASPSQHDQHRSIYGQPPSQHMPQSMYYQPQPQYQSMPPQPTASPYAQHAQHPQQPMTSQPNMMMSHPAPHNPMSHQQHAQQGMTNSPRAKIESQVPLQLHKPQTSPMPPMHHAQNGGQLQSPGNPAAGVNPNAAPGPIPATTPPVVRQDGNGVQWIAFEYSRDRVKMEYTIRCDVESVNTEELSQEFKQENCVYPRACCPKDQYRGNRLGYETDCNRVGWALAHLNVPLRGKRGLIQRAVDSWRNSNSDPRLRSRRVRRMAKMNTRKHVQGTPHTSPMPAPGAQPGMPSGPAPMAPGGPTMGKPGLGSMGQPLHHHHPGSHPDGSQGGEEVDNGHYESHHHPGAAPTHGGPGDDVRQAQVFTGYANQGYPTNGHGGSMSHMAPHSSSIIPAKRHSRSGAEDHDDLFPDIPEAKKRKFILVEDNVRGSRLRVRVTLEGVDTNEIPDSFRKGASVFPRTYFPREMQSPPPSATGSHFFPDDMEDDNTQETEGREVSRRGMKMVKVPVGEGREDEVSVPRTRRSARGTEVKLNDLGFRMAWLQSRVFSGRTVFLQRALDCYRNKTRTAIEGAQGDSKSIAPHYETRRGKARWNDRMKRGEKKDD</sequence>
<dbReference type="PANTHER" id="PTHR22949">
    <property type="entry name" value="WHITE COLLAR 2 PROTEIN WC2"/>
    <property type="match status" value="1"/>
</dbReference>
<feature type="compositionally biased region" description="Low complexity" evidence="1">
    <location>
        <begin position="250"/>
        <end position="261"/>
    </location>
</feature>
<dbReference type="PANTHER" id="PTHR22949:SF0">
    <property type="entry name" value="RE27538P"/>
    <property type="match status" value="1"/>
</dbReference>
<feature type="compositionally biased region" description="Pro residues" evidence="1">
    <location>
        <begin position="404"/>
        <end position="424"/>
    </location>
</feature>
<evidence type="ECO:0000256" key="1">
    <source>
        <dbReference type="SAM" id="MobiDB-lite"/>
    </source>
</evidence>
<organism evidence="3">
    <name type="scientific">Bionectria ochroleuca</name>
    <name type="common">Gliocladium roseum</name>
    <dbReference type="NCBI Taxonomy" id="29856"/>
    <lineage>
        <taxon>Eukaryota</taxon>
        <taxon>Fungi</taxon>
        <taxon>Dikarya</taxon>
        <taxon>Ascomycota</taxon>
        <taxon>Pezizomycotina</taxon>
        <taxon>Sordariomycetes</taxon>
        <taxon>Hypocreomycetidae</taxon>
        <taxon>Hypocreales</taxon>
        <taxon>Bionectriaceae</taxon>
        <taxon>Clonostachys</taxon>
    </lineage>
</organism>
<reference evidence="3" key="1">
    <citation type="submission" date="2015-01" db="EMBL/GenBank/DDBJ databases">
        <authorList>
            <person name="Durling Mikael"/>
        </authorList>
    </citation>
    <scope>NUCLEOTIDE SEQUENCE</scope>
</reference>
<protein>
    <recommendedName>
        <fullName evidence="2">DUF8032 domain-containing protein</fullName>
    </recommendedName>
</protein>
<dbReference type="AlphaFoldDB" id="A0A0B7K8P3"/>
<feature type="domain" description="DUF8032" evidence="2">
    <location>
        <begin position="649"/>
        <end position="689"/>
    </location>
</feature>
<feature type="region of interest" description="Disordered" evidence="1">
    <location>
        <begin position="588"/>
        <end position="622"/>
    </location>
</feature>
<evidence type="ECO:0000259" key="2">
    <source>
        <dbReference type="Pfam" id="PF26087"/>
    </source>
</evidence>